<protein>
    <submittedName>
        <fullName evidence="3">Uncharacterized protein</fullName>
    </submittedName>
</protein>
<feature type="compositionally biased region" description="Low complexity" evidence="1">
    <location>
        <begin position="69"/>
        <end position="84"/>
    </location>
</feature>
<feature type="region of interest" description="Disordered" evidence="1">
    <location>
        <begin position="64"/>
        <end position="90"/>
    </location>
</feature>
<evidence type="ECO:0000313" key="3">
    <source>
        <dbReference type="WBParaSite" id="Minc3s01870g26868"/>
    </source>
</evidence>
<dbReference type="AlphaFoldDB" id="A0A914MJN7"/>
<evidence type="ECO:0000256" key="1">
    <source>
        <dbReference type="SAM" id="MobiDB-lite"/>
    </source>
</evidence>
<organism evidence="2 3">
    <name type="scientific">Meloidogyne incognita</name>
    <name type="common">Southern root-knot nematode worm</name>
    <name type="synonym">Oxyuris incognita</name>
    <dbReference type="NCBI Taxonomy" id="6306"/>
    <lineage>
        <taxon>Eukaryota</taxon>
        <taxon>Metazoa</taxon>
        <taxon>Ecdysozoa</taxon>
        <taxon>Nematoda</taxon>
        <taxon>Chromadorea</taxon>
        <taxon>Rhabditida</taxon>
        <taxon>Tylenchina</taxon>
        <taxon>Tylenchomorpha</taxon>
        <taxon>Tylenchoidea</taxon>
        <taxon>Meloidogynidae</taxon>
        <taxon>Meloidogyninae</taxon>
        <taxon>Meloidogyne</taxon>
        <taxon>Meloidogyne incognita group</taxon>
    </lineage>
</organism>
<dbReference type="WBParaSite" id="Minc3s01870g26868">
    <property type="protein sequence ID" value="Minc3s01870g26868"/>
    <property type="gene ID" value="Minc3s01870g26868"/>
</dbReference>
<reference evidence="3" key="1">
    <citation type="submission" date="2022-11" db="UniProtKB">
        <authorList>
            <consortium name="WormBaseParasite"/>
        </authorList>
    </citation>
    <scope>IDENTIFICATION</scope>
</reference>
<proteinExistence type="predicted"/>
<keyword evidence="2" id="KW-1185">Reference proteome</keyword>
<evidence type="ECO:0000313" key="2">
    <source>
        <dbReference type="Proteomes" id="UP000887563"/>
    </source>
</evidence>
<name>A0A914MJN7_MELIC</name>
<accession>A0A914MJN7</accession>
<sequence>MLPTFQSFDDKKVTKTFPKRPIKLPKPIASKAPPIQKMKQMGAMTTASTTTAIADVINESAPVTQNLKSTPHPTTIPSTPISHTLYPTTDSNKDTAMIESSIQVSKRRLEALYTQFEENKNKIVDSSLQSKIQRSGSFTDVLSIISKFEMKKTEVEVESKYLEEAKENYIQALSKYDKKTIEALKEIGNVNEEFNGLINHLEKLPSTSQDNNLNKQPIMLDKEVQANPPRVLFKSPSAEFLPTMQIVPAPPSPILRSSIKAKNLPKGNVTPISFKLYKDD</sequence>
<dbReference type="Proteomes" id="UP000887563">
    <property type="component" value="Unplaced"/>
</dbReference>